<comment type="caution">
    <text evidence="2">The sequence shown here is derived from an EMBL/GenBank/DDBJ whole genome shotgun (WGS) entry which is preliminary data.</text>
</comment>
<dbReference type="GO" id="GO:0005829">
    <property type="term" value="C:cytosol"/>
    <property type="evidence" value="ECO:0007669"/>
    <property type="project" value="TreeGrafter"/>
</dbReference>
<dbReference type="GO" id="GO:0016491">
    <property type="term" value="F:oxidoreductase activity"/>
    <property type="evidence" value="ECO:0007669"/>
    <property type="project" value="InterPro"/>
</dbReference>
<organism evidence="2 3">
    <name type="scientific">Propioniciclava flava</name>
    <dbReference type="NCBI Taxonomy" id="2072026"/>
    <lineage>
        <taxon>Bacteria</taxon>
        <taxon>Bacillati</taxon>
        <taxon>Actinomycetota</taxon>
        <taxon>Actinomycetes</taxon>
        <taxon>Propionibacteriales</taxon>
        <taxon>Propionibacteriaceae</taxon>
        <taxon>Propioniciclava</taxon>
    </lineage>
</organism>
<dbReference type="AlphaFoldDB" id="A0A4Q2EGZ0"/>
<dbReference type="InterPro" id="IPR005025">
    <property type="entry name" value="FMN_Rdtase-like_dom"/>
</dbReference>
<dbReference type="RefSeq" id="WP_129457693.1">
    <property type="nucleotide sequence ID" value="NZ_PPCV01000002.1"/>
</dbReference>
<reference evidence="2 3" key="1">
    <citation type="submission" date="2018-01" db="EMBL/GenBank/DDBJ databases">
        <title>Lactibacter flavus gen. nov., sp. nov., a novel bacterium of the family Propionibacteriaceae isolated from raw milk and dairy products.</title>
        <authorList>
            <person name="Wenning M."/>
            <person name="Breitenwieser F."/>
            <person name="Huptas C."/>
            <person name="von Neubeck M."/>
            <person name="Busse H.-J."/>
            <person name="Scherer S."/>
        </authorList>
    </citation>
    <scope>NUCLEOTIDE SEQUENCE [LARGE SCALE GENOMIC DNA]</scope>
    <source>
        <strain evidence="2 3">VG341</strain>
    </source>
</reference>
<dbReference type="PANTHER" id="PTHR30543">
    <property type="entry name" value="CHROMATE REDUCTASE"/>
    <property type="match status" value="1"/>
</dbReference>
<name>A0A4Q2EGZ0_9ACTN</name>
<sequence length="182" mass="19939">MKIGIIVGSIREGRLGLQIGEWIKQQADVQGRAADYVLIDLKGFDVPLFTSATHPMMAKKHYDDARVQAWSDAIDACDAFIFVTPEYNHGVPGAFKNAVDSLGSEWVGKPYAVVGYGAVGGVRAIENWRSVLANFSMVDIRNELNINLFTHFADGAFVPNAHQNDEVKALFDALENLTGRLA</sequence>
<proteinExistence type="predicted"/>
<dbReference type="InterPro" id="IPR029039">
    <property type="entry name" value="Flavoprotein-like_sf"/>
</dbReference>
<dbReference type="OrthoDB" id="9812295at2"/>
<dbReference type="EMBL" id="PPCV01000002">
    <property type="protein sequence ID" value="RXW32827.1"/>
    <property type="molecule type" value="Genomic_DNA"/>
</dbReference>
<dbReference type="Proteomes" id="UP000290624">
    <property type="component" value="Unassembled WGS sequence"/>
</dbReference>
<evidence type="ECO:0000313" key="2">
    <source>
        <dbReference type="EMBL" id="RXW32827.1"/>
    </source>
</evidence>
<protein>
    <submittedName>
        <fullName evidence="2">NADPH-dependent FMN reductase</fullName>
    </submittedName>
</protein>
<dbReference type="SUPFAM" id="SSF52218">
    <property type="entry name" value="Flavoproteins"/>
    <property type="match status" value="1"/>
</dbReference>
<evidence type="ECO:0000259" key="1">
    <source>
        <dbReference type="Pfam" id="PF03358"/>
    </source>
</evidence>
<feature type="domain" description="NADPH-dependent FMN reductase-like" evidence="1">
    <location>
        <begin position="1"/>
        <end position="148"/>
    </location>
</feature>
<dbReference type="InterPro" id="IPR050712">
    <property type="entry name" value="NAD(P)H-dep_reductase"/>
</dbReference>
<gene>
    <name evidence="2" type="ORF">C1706_02750</name>
</gene>
<keyword evidence="3" id="KW-1185">Reference proteome</keyword>
<evidence type="ECO:0000313" key="3">
    <source>
        <dbReference type="Proteomes" id="UP000290624"/>
    </source>
</evidence>
<dbReference type="Gene3D" id="3.40.50.360">
    <property type="match status" value="1"/>
</dbReference>
<dbReference type="PANTHER" id="PTHR30543:SF21">
    <property type="entry name" value="NAD(P)H-DEPENDENT FMN REDUCTASE LOT6"/>
    <property type="match status" value="1"/>
</dbReference>
<dbReference type="Pfam" id="PF03358">
    <property type="entry name" value="FMN_red"/>
    <property type="match status" value="1"/>
</dbReference>
<dbReference type="GO" id="GO:0010181">
    <property type="term" value="F:FMN binding"/>
    <property type="evidence" value="ECO:0007669"/>
    <property type="project" value="TreeGrafter"/>
</dbReference>
<accession>A0A4Q2EGZ0</accession>